<name>A0A3S5BBP9_9PLAT</name>
<dbReference type="Proteomes" id="UP000784294">
    <property type="component" value="Unassembled WGS sequence"/>
</dbReference>
<feature type="signal peptide" evidence="1">
    <location>
        <begin position="1"/>
        <end position="22"/>
    </location>
</feature>
<gene>
    <name evidence="2" type="ORF">PXEA_LOCUS12135</name>
</gene>
<evidence type="ECO:0000313" key="2">
    <source>
        <dbReference type="EMBL" id="VEL18695.1"/>
    </source>
</evidence>
<evidence type="ECO:0000313" key="3">
    <source>
        <dbReference type="Proteomes" id="UP000784294"/>
    </source>
</evidence>
<dbReference type="AlphaFoldDB" id="A0A3S5BBP9"/>
<dbReference type="EMBL" id="CAAALY010038187">
    <property type="protein sequence ID" value="VEL18695.1"/>
    <property type="molecule type" value="Genomic_DNA"/>
</dbReference>
<organism evidence="2 3">
    <name type="scientific">Protopolystoma xenopodis</name>
    <dbReference type="NCBI Taxonomy" id="117903"/>
    <lineage>
        <taxon>Eukaryota</taxon>
        <taxon>Metazoa</taxon>
        <taxon>Spiralia</taxon>
        <taxon>Lophotrochozoa</taxon>
        <taxon>Platyhelminthes</taxon>
        <taxon>Monogenea</taxon>
        <taxon>Polyopisthocotylea</taxon>
        <taxon>Polystomatidea</taxon>
        <taxon>Polystomatidae</taxon>
        <taxon>Protopolystoma</taxon>
    </lineage>
</organism>
<proteinExistence type="predicted"/>
<feature type="chain" id="PRO_5018631245" evidence="1">
    <location>
        <begin position="23"/>
        <end position="108"/>
    </location>
</feature>
<evidence type="ECO:0000256" key="1">
    <source>
        <dbReference type="SAM" id="SignalP"/>
    </source>
</evidence>
<keyword evidence="3" id="KW-1185">Reference proteome</keyword>
<sequence>MAVYAVPSVLLLIIGPLARVTQLRFLENCSQSEAGSPPRQVGQEEGAGGNIICLDVLPAAPVGSMGQQDKVDEAGFLIEKQKTKMFVRAEHIYLAVYMVPSLLRFMVC</sequence>
<accession>A0A3S5BBP9</accession>
<comment type="caution">
    <text evidence="2">The sequence shown here is derived from an EMBL/GenBank/DDBJ whole genome shotgun (WGS) entry which is preliminary data.</text>
</comment>
<keyword evidence="1" id="KW-0732">Signal</keyword>
<protein>
    <submittedName>
        <fullName evidence="2">Uncharacterized protein</fullName>
    </submittedName>
</protein>
<reference evidence="2" key="1">
    <citation type="submission" date="2018-11" db="EMBL/GenBank/DDBJ databases">
        <authorList>
            <consortium name="Pathogen Informatics"/>
        </authorList>
    </citation>
    <scope>NUCLEOTIDE SEQUENCE</scope>
</reference>